<protein>
    <submittedName>
        <fullName evidence="2">Uncharacterized protein</fullName>
    </submittedName>
</protein>
<feature type="transmembrane region" description="Helical" evidence="1">
    <location>
        <begin position="110"/>
        <end position="128"/>
    </location>
</feature>
<feature type="transmembrane region" description="Helical" evidence="1">
    <location>
        <begin position="37"/>
        <end position="57"/>
    </location>
</feature>
<accession>A0A6C0C3D7</accession>
<keyword evidence="1" id="KW-0812">Transmembrane</keyword>
<feature type="transmembrane region" description="Helical" evidence="1">
    <location>
        <begin position="84"/>
        <end position="103"/>
    </location>
</feature>
<keyword evidence="1" id="KW-0472">Membrane</keyword>
<feature type="transmembrane region" description="Helical" evidence="1">
    <location>
        <begin position="6"/>
        <end position="30"/>
    </location>
</feature>
<name>A0A6C0C3D7_9ZZZZ</name>
<keyword evidence="1" id="KW-1133">Transmembrane helix</keyword>
<organism evidence="2">
    <name type="scientific">viral metagenome</name>
    <dbReference type="NCBI Taxonomy" id="1070528"/>
    <lineage>
        <taxon>unclassified sequences</taxon>
        <taxon>metagenomes</taxon>
        <taxon>organismal metagenomes</taxon>
    </lineage>
</organism>
<reference evidence="2" key="1">
    <citation type="journal article" date="2020" name="Nature">
        <title>Giant virus diversity and host interactions through global metagenomics.</title>
        <authorList>
            <person name="Schulz F."/>
            <person name="Roux S."/>
            <person name="Paez-Espino D."/>
            <person name="Jungbluth S."/>
            <person name="Walsh D.A."/>
            <person name="Denef V.J."/>
            <person name="McMahon K.D."/>
            <person name="Konstantinidis K.T."/>
            <person name="Eloe-Fadrosh E.A."/>
            <person name="Kyrpides N.C."/>
            <person name="Woyke T."/>
        </authorList>
    </citation>
    <scope>NUCLEOTIDE SEQUENCE</scope>
    <source>
        <strain evidence="2">GVMAG-M-3300020182-84</strain>
    </source>
</reference>
<feature type="transmembrane region" description="Helical" evidence="1">
    <location>
        <begin position="140"/>
        <end position="158"/>
    </location>
</feature>
<dbReference type="EMBL" id="MN739314">
    <property type="protein sequence ID" value="QHS98304.1"/>
    <property type="molecule type" value="Genomic_DNA"/>
</dbReference>
<proteinExistence type="predicted"/>
<evidence type="ECO:0000313" key="2">
    <source>
        <dbReference type="EMBL" id="QHS98304.1"/>
    </source>
</evidence>
<dbReference type="AlphaFoldDB" id="A0A6C0C3D7"/>
<sequence length="201" mass="22798">MKFNIIGLAYLFLRLAPFIIVSFFTLNSFFNQDFKGLIYLAGLLLALTFNILIGNSLGFEGKSEDASEICRMIELGENQEFSKLPMGQCILGYTFFYLLYVIVKYKYVLYNLPTIIFFPILILTDIFWNANNGCFNMLSLGTSLVIGLIFGLLWAIVIDSMKLTSLQYFNNVAGNDVCKRPSNQTFKCNVYKNGKLLGKNV</sequence>
<evidence type="ECO:0000256" key="1">
    <source>
        <dbReference type="SAM" id="Phobius"/>
    </source>
</evidence>